<dbReference type="RefSeq" id="WP_155355289.1">
    <property type="nucleotide sequence ID" value="NZ_BAAAHL010000027.1"/>
</dbReference>
<dbReference type="GO" id="GO:0005829">
    <property type="term" value="C:cytosol"/>
    <property type="evidence" value="ECO:0007669"/>
    <property type="project" value="TreeGrafter"/>
</dbReference>
<reference evidence="2 3" key="1">
    <citation type="submission" date="2019-10" db="EMBL/GenBank/DDBJ databases">
        <title>Whole genome shotgun sequence of Acrocarpospora macrocephala NBRC 16266.</title>
        <authorList>
            <person name="Ichikawa N."/>
            <person name="Kimura A."/>
            <person name="Kitahashi Y."/>
            <person name="Komaki H."/>
            <person name="Oguchi A."/>
        </authorList>
    </citation>
    <scope>NUCLEOTIDE SEQUENCE [LARGE SCALE GENOMIC DNA]</scope>
    <source>
        <strain evidence="2 3">NBRC 16266</strain>
    </source>
</reference>
<dbReference type="SUPFAM" id="SSF54909">
    <property type="entry name" value="Dimeric alpha+beta barrel"/>
    <property type="match status" value="1"/>
</dbReference>
<comment type="caution">
    <text evidence="2">The sequence shown here is derived from an EMBL/GenBank/DDBJ whole genome shotgun (WGS) entry which is preliminary data.</text>
</comment>
<gene>
    <name evidence="2" type="ORF">Amac_033780</name>
</gene>
<proteinExistence type="predicted"/>
<dbReference type="GO" id="GO:0016491">
    <property type="term" value="F:oxidoreductase activity"/>
    <property type="evidence" value="ECO:0007669"/>
    <property type="project" value="TreeGrafter"/>
</dbReference>
<dbReference type="PANTHER" id="PTHR33336">
    <property type="entry name" value="QUINOL MONOOXYGENASE YGIN-RELATED"/>
    <property type="match status" value="1"/>
</dbReference>
<dbReference type="InterPro" id="IPR007138">
    <property type="entry name" value="ABM_dom"/>
</dbReference>
<sequence>MFVVIVHLQVRPDHVDAFLPGIEANARASREEPGCLRFDVLRTDEDQHRFVLYEIYRDEAAFYQEHRATPHYAAWREVAAACVETHRNTFCRPVSLDREAR</sequence>
<organism evidence="2 3">
    <name type="scientific">Acrocarpospora macrocephala</name>
    <dbReference type="NCBI Taxonomy" id="150177"/>
    <lineage>
        <taxon>Bacteria</taxon>
        <taxon>Bacillati</taxon>
        <taxon>Actinomycetota</taxon>
        <taxon>Actinomycetes</taxon>
        <taxon>Streptosporangiales</taxon>
        <taxon>Streptosporangiaceae</taxon>
        <taxon>Acrocarpospora</taxon>
    </lineage>
</organism>
<dbReference type="Pfam" id="PF03992">
    <property type="entry name" value="ABM"/>
    <property type="match status" value="1"/>
</dbReference>
<feature type="domain" description="ABM" evidence="1">
    <location>
        <begin position="2"/>
        <end position="95"/>
    </location>
</feature>
<dbReference type="OrthoDB" id="9798157at2"/>
<evidence type="ECO:0000313" key="3">
    <source>
        <dbReference type="Proteomes" id="UP000331127"/>
    </source>
</evidence>
<dbReference type="Proteomes" id="UP000331127">
    <property type="component" value="Unassembled WGS sequence"/>
</dbReference>
<protein>
    <recommendedName>
        <fullName evidence="1">ABM domain-containing protein</fullName>
    </recommendedName>
</protein>
<name>A0A5M3WNX9_9ACTN</name>
<evidence type="ECO:0000259" key="1">
    <source>
        <dbReference type="PROSITE" id="PS51725"/>
    </source>
</evidence>
<dbReference type="InterPro" id="IPR011008">
    <property type="entry name" value="Dimeric_a/b-barrel"/>
</dbReference>
<dbReference type="EMBL" id="BLAE01000017">
    <property type="protein sequence ID" value="GES09782.1"/>
    <property type="molecule type" value="Genomic_DNA"/>
</dbReference>
<dbReference type="PANTHER" id="PTHR33336:SF1">
    <property type="entry name" value="(4S)-4-HYDROXY-5-PHOSPHONOOXYPENTANE-2,3-DIONE ISOMERASE"/>
    <property type="match status" value="1"/>
</dbReference>
<dbReference type="InterPro" id="IPR050744">
    <property type="entry name" value="AI-2_Isomerase_LsrG"/>
</dbReference>
<dbReference type="PROSITE" id="PS51725">
    <property type="entry name" value="ABM"/>
    <property type="match status" value="1"/>
</dbReference>
<accession>A0A5M3WNX9</accession>
<dbReference type="Gene3D" id="3.30.70.100">
    <property type="match status" value="1"/>
</dbReference>
<dbReference type="AlphaFoldDB" id="A0A5M3WNX9"/>
<evidence type="ECO:0000313" key="2">
    <source>
        <dbReference type="EMBL" id="GES09782.1"/>
    </source>
</evidence>
<keyword evidence="3" id="KW-1185">Reference proteome</keyword>